<sequence length="110" mass="11803">MNSLHGSTEQSDNVLPPHDNGGVPHYANLSGLGEGMQLHPYAHSSLQCSLDLPSGFVDAMLGHHWQGHLNDTSATMTSSNRMQVGLDMSMGYPMPRSHVAMADCLPFTLG</sequence>
<dbReference type="EMBL" id="JABFUD020000007">
    <property type="protein sequence ID" value="KAI5077920.1"/>
    <property type="molecule type" value="Genomic_DNA"/>
</dbReference>
<organism evidence="2 3">
    <name type="scientific">Adiantum capillus-veneris</name>
    <name type="common">Maidenhair fern</name>
    <dbReference type="NCBI Taxonomy" id="13818"/>
    <lineage>
        <taxon>Eukaryota</taxon>
        <taxon>Viridiplantae</taxon>
        <taxon>Streptophyta</taxon>
        <taxon>Embryophyta</taxon>
        <taxon>Tracheophyta</taxon>
        <taxon>Polypodiopsida</taxon>
        <taxon>Polypodiidae</taxon>
        <taxon>Polypodiales</taxon>
        <taxon>Pteridineae</taxon>
        <taxon>Pteridaceae</taxon>
        <taxon>Vittarioideae</taxon>
        <taxon>Adiantum</taxon>
    </lineage>
</organism>
<evidence type="ECO:0000313" key="2">
    <source>
        <dbReference type="EMBL" id="KAI5077920.1"/>
    </source>
</evidence>
<gene>
    <name evidence="2" type="ORF">GOP47_0007744</name>
</gene>
<evidence type="ECO:0000256" key="1">
    <source>
        <dbReference type="SAM" id="MobiDB-lite"/>
    </source>
</evidence>
<proteinExistence type="predicted"/>
<feature type="compositionally biased region" description="Polar residues" evidence="1">
    <location>
        <begin position="1"/>
        <end position="13"/>
    </location>
</feature>
<name>A0A9D4ZM93_ADICA</name>
<dbReference type="AlphaFoldDB" id="A0A9D4ZM93"/>
<evidence type="ECO:0000313" key="3">
    <source>
        <dbReference type="Proteomes" id="UP000886520"/>
    </source>
</evidence>
<comment type="caution">
    <text evidence="2">The sequence shown here is derived from an EMBL/GenBank/DDBJ whole genome shotgun (WGS) entry which is preliminary data.</text>
</comment>
<dbReference type="Proteomes" id="UP000886520">
    <property type="component" value="Chromosome 7"/>
</dbReference>
<reference evidence="2" key="1">
    <citation type="submission" date="2021-01" db="EMBL/GenBank/DDBJ databases">
        <title>Adiantum capillus-veneris genome.</title>
        <authorList>
            <person name="Fang Y."/>
            <person name="Liao Q."/>
        </authorList>
    </citation>
    <scope>NUCLEOTIDE SEQUENCE</scope>
    <source>
        <strain evidence="2">H3</strain>
        <tissue evidence="2">Leaf</tissue>
    </source>
</reference>
<accession>A0A9D4ZM93</accession>
<protein>
    <submittedName>
        <fullName evidence="2">Uncharacterized protein</fullName>
    </submittedName>
</protein>
<keyword evidence="3" id="KW-1185">Reference proteome</keyword>
<feature type="region of interest" description="Disordered" evidence="1">
    <location>
        <begin position="1"/>
        <end position="29"/>
    </location>
</feature>